<dbReference type="PATRIC" id="fig|909613.9.peg.949"/>
<feature type="transmembrane region" description="Helical" evidence="1">
    <location>
        <begin position="160"/>
        <end position="181"/>
    </location>
</feature>
<feature type="transmembrane region" description="Helical" evidence="1">
    <location>
        <begin position="88"/>
        <end position="106"/>
    </location>
</feature>
<dbReference type="PANTHER" id="PTHR23028">
    <property type="entry name" value="ACETYLTRANSFERASE"/>
    <property type="match status" value="1"/>
</dbReference>
<feature type="transmembrane region" description="Helical" evidence="1">
    <location>
        <begin position="289"/>
        <end position="307"/>
    </location>
</feature>
<accession>W7IS46</accession>
<sequence>MSGTRLPSLTGLRFAAALAVFAFHAAIEGVFADPGLGAGLGSAVSRAGFFGVEFFFVLSGFVLTWNHRPGRARAFWWRRARKVYPNHVVTWVAAVVLMAVAGQAVVGWQVLPNLLLVHAWVPVPEVLSSANIVAWSLACEVVFYLLFPLLHRVVAGVRRLWWWVGGAVALIFLLPVVALVFLPGDPVVATPGGPVPFHAVWFVYLFPLARVPEFVLGMLVARLVRDGRWTPPSLGVSALLAGLAYLAAFTVPYLWSKVAVGAVPLALVIASAAVADLRGSPSPLRSRAFVWLGEVSFAFYLVHRLVLVTGHSLLGGGAWGVLGGVAFLVGALGVSLLLSWALYTGVERPLTRRVVTDGEKARRG</sequence>
<evidence type="ECO:0000259" key="2">
    <source>
        <dbReference type="Pfam" id="PF01757"/>
    </source>
</evidence>
<feature type="transmembrane region" description="Helical" evidence="1">
    <location>
        <begin position="126"/>
        <end position="148"/>
    </location>
</feature>
<dbReference type="RefSeq" id="WP_035279042.1">
    <property type="nucleotide sequence ID" value="NZ_AYXG01000037.1"/>
</dbReference>
<evidence type="ECO:0000313" key="3">
    <source>
        <dbReference type="EMBL" id="EWC63740.1"/>
    </source>
</evidence>
<dbReference type="eggNOG" id="COG1835">
    <property type="taxonomic scope" value="Bacteria"/>
</dbReference>
<dbReference type="GO" id="GO:0016020">
    <property type="term" value="C:membrane"/>
    <property type="evidence" value="ECO:0007669"/>
    <property type="project" value="TreeGrafter"/>
</dbReference>
<dbReference type="Pfam" id="PF01757">
    <property type="entry name" value="Acyl_transf_3"/>
    <property type="match status" value="1"/>
</dbReference>
<keyword evidence="3" id="KW-0012">Acyltransferase</keyword>
<feature type="transmembrane region" description="Helical" evidence="1">
    <location>
        <begin position="48"/>
        <end position="67"/>
    </location>
</feature>
<feature type="transmembrane region" description="Helical" evidence="1">
    <location>
        <begin position="233"/>
        <end position="252"/>
    </location>
</feature>
<dbReference type="InterPro" id="IPR050879">
    <property type="entry name" value="Acyltransferase_3"/>
</dbReference>
<comment type="caution">
    <text evidence="3">The sequence shown here is derived from an EMBL/GenBank/DDBJ whole genome shotgun (WGS) entry which is preliminary data.</text>
</comment>
<keyword evidence="1" id="KW-1133">Transmembrane helix</keyword>
<dbReference type="AlphaFoldDB" id="W7IS46"/>
<proteinExistence type="predicted"/>
<protein>
    <submittedName>
        <fullName evidence="3">Acyltransferase mdmB</fullName>
        <ecNumber evidence="3">2.3.1.-</ecNumber>
    </submittedName>
</protein>
<dbReference type="GO" id="GO:0016747">
    <property type="term" value="F:acyltransferase activity, transferring groups other than amino-acyl groups"/>
    <property type="evidence" value="ECO:0007669"/>
    <property type="project" value="InterPro"/>
</dbReference>
<dbReference type="InterPro" id="IPR002656">
    <property type="entry name" value="Acyl_transf_3_dom"/>
</dbReference>
<feature type="transmembrane region" description="Helical" evidence="1">
    <location>
        <begin position="258"/>
        <end position="277"/>
    </location>
</feature>
<gene>
    <name evidence="3" type="ORF">UO65_0935</name>
</gene>
<organism evidence="3 4">
    <name type="scientific">Actinokineospora spheciospongiae</name>
    <dbReference type="NCBI Taxonomy" id="909613"/>
    <lineage>
        <taxon>Bacteria</taxon>
        <taxon>Bacillati</taxon>
        <taxon>Actinomycetota</taxon>
        <taxon>Actinomycetes</taxon>
        <taxon>Pseudonocardiales</taxon>
        <taxon>Pseudonocardiaceae</taxon>
        <taxon>Actinokineospora</taxon>
    </lineage>
</organism>
<dbReference type="GO" id="GO:0009103">
    <property type="term" value="P:lipopolysaccharide biosynthetic process"/>
    <property type="evidence" value="ECO:0007669"/>
    <property type="project" value="TreeGrafter"/>
</dbReference>
<dbReference type="Proteomes" id="UP000019277">
    <property type="component" value="Unassembled WGS sequence"/>
</dbReference>
<keyword evidence="1" id="KW-0812">Transmembrane</keyword>
<feature type="transmembrane region" description="Helical" evidence="1">
    <location>
        <begin position="201"/>
        <end position="221"/>
    </location>
</feature>
<dbReference type="PANTHER" id="PTHR23028:SF53">
    <property type="entry name" value="ACYL_TRANSF_3 DOMAIN-CONTAINING PROTEIN"/>
    <property type="match status" value="1"/>
</dbReference>
<dbReference type="EC" id="2.3.1.-" evidence="3"/>
<keyword evidence="1" id="KW-0472">Membrane</keyword>
<evidence type="ECO:0000313" key="4">
    <source>
        <dbReference type="Proteomes" id="UP000019277"/>
    </source>
</evidence>
<name>W7IS46_9PSEU</name>
<reference evidence="3 4" key="1">
    <citation type="journal article" date="2014" name="Genome Announc.">
        <title>Draft Genome Sequence of the Antitrypanosomally Active Sponge-Associated Bacterium Actinokineospora sp. Strain EG49.</title>
        <authorList>
            <person name="Harjes J."/>
            <person name="Ryu T."/>
            <person name="Abdelmohsen U.R."/>
            <person name="Moitinho-Silva L."/>
            <person name="Horn H."/>
            <person name="Ravasi T."/>
            <person name="Hentschel U."/>
        </authorList>
    </citation>
    <scope>NUCLEOTIDE SEQUENCE [LARGE SCALE GENOMIC DNA]</scope>
    <source>
        <strain evidence="3 4">EG49</strain>
    </source>
</reference>
<feature type="domain" description="Acyltransferase 3" evidence="2">
    <location>
        <begin position="8"/>
        <end position="343"/>
    </location>
</feature>
<dbReference type="EMBL" id="AYXG01000037">
    <property type="protein sequence ID" value="EWC63740.1"/>
    <property type="molecule type" value="Genomic_DNA"/>
</dbReference>
<keyword evidence="4" id="KW-1185">Reference proteome</keyword>
<dbReference type="STRING" id="909613.UO65_0935"/>
<keyword evidence="3" id="KW-0808">Transferase</keyword>
<evidence type="ECO:0000256" key="1">
    <source>
        <dbReference type="SAM" id="Phobius"/>
    </source>
</evidence>
<feature type="transmembrane region" description="Helical" evidence="1">
    <location>
        <begin position="319"/>
        <end position="343"/>
    </location>
</feature>
<dbReference type="OrthoDB" id="9796461at2"/>